<evidence type="ECO:0000256" key="1">
    <source>
        <dbReference type="SAM" id="Phobius"/>
    </source>
</evidence>
<dbReference type="STRING" id="1331007.AALB_3572"/>
<keyword evidence="3" id="KW-1185">Reference proteome</keyword>
<keyword evidence="1" id="KW-1133">Transmembrane helix</keyword>
<dbReference type="OrthoDB" id="282896at2"/>
<name>R9PQ19_AGAAL</name>
<organism evidence="2 3">
    <name type="scientific">Agarivorans albus MKT 106</name>
    <dbReference type="NCBI Taxonomy" id="1331007"/>
    <lineage>
        <taxon>Bacteria</taxon>
        <taxon>Pseudomonadati</taxon>
        <taxon>Pseudomonadota</taxon>
        <taxon>Gammaproteobacteria</taxon>
        <taxon>Alteromonadales</taxon>
        <taxon>Alteromonadaceae</taxon>
        <taxon>Agarivorans</taxon>
    </lineage>
</organism>
<accession>R9PQ19</accession>
<keyword evidence="1" id="KW-0472">Membrane</keyword>
<comment type="caution">
    <text evidence="2">The sequence shown here is derived from an EMBL/GenBank/DDBJ whole genome shotgun (WGS) entry which is preliminary data.</text>
</comment>
<dbReference type="NCBIfam" id="NF038050">
    <property type="entry name" value="NrtS"/>
    <property type="match status" value="1"/>
</dbReference>
<reference evidence="2" key="1">
    <citation type="journal article" date="2013" name="Genome Announc.">
        <title>Draft Genome Sequence of Agarivorans albus Strain MKT 106T, an Agarolytic Marine Bacterium.</title>
        <authorList>
            <person name="Yasuike M."/>
            <person name="Nakamura Y."/>
            <person name="Kai W."/>
            <person name="Fujiwara A."/>
            <person name="Fukui Y."/>
            <person name="Satomi M."/>
            <person name="Sano M."/>
        </authorList>
    </citation>
    <scope>NUCLEOTIDE SEQUENCE [LARGE SCALE GENOMIC DNA]</scope>
</reference>
<dbReference type="InterPro" id="IPR047700">
    <property type="entry name" value="NrtS-like"/>
</dbReference>
<dbReference type="Proteomes" id="UP000014461">
    <property type="component" value="Unassembled WGS sequence"/>
</dbReference>
<protein>
    <submittedName>
        <fullName evidence="2">Uncharacterized protein</fullName>
    </submittedName>
</protein>
<dbReference type="EMBL" id="BARX01000028">
    <property type="protein sequence ID" value="GAD03492.1"/>
    <property type="molecule type" value="Genomic_DNA"/>
</dbReference>
<evidence type="ECO:0000313" key="3">
    <source>
        <dbReference type="Proteomes" id="UP000014461"/>
    </source>
</evidence>
<gene>
    <name evidence="2" type="ORF">AALB_3572</name>
</gene>
<feature type="transmembrane region" description="Helical" evidence="1">
    <location>
        <begin position="5"/>
        <end position="24"/>
    </location>
</feature>
<proteinExistence type="predicted"/>
<sequence>MNKQIMARAIVVAVIVGSILNLINQWDIVNGASPKWGALLFTYCVPFLVSYFSGAMANGNKSASNSNDELIEQLNQEVLNLESTLEPLAPLPSSTKQSLLSIKSLLKTNA</sequence>
<evidence type="ECO:0000313" key="2">
    <source>
        <dbReference type="EMBL" id="GAD03492.1"/>
    </source>
</evidence>
<feature type="transmembrane region" description="Helical" evidence="1">
    <location>
        <begin position="36"/>
        <end position="57"/>
    </location>
</feature>
<dbReference type="RefSeq" id="WP_016403259.1">
    <property type="nucleotide sequence ID" value="NZ_BARX01000028.1"/>
</dbReference>
<keyword evidence="1" id="KW-0812">Transmembrane</keyword>
<dbReference type="AlphaFoldDB" id="R9PQ19"/>